<organism evidence="2 3">
    <name type="scientific">Coemansia biformis</name>
    <dbReference type="NCBI Taxonomy" id="1286918"/>
    <lineage>
        <taxon>Eukaryota</taxon>
        <taxon>Fungi</taxon>
        <taxon>Fungi incertae sedis</taxon>
        <taxon>Zoopagomycota</taxon>
        <taxon>Kickxellomycotina</taxon>
        <taxon>Kickxellomycetes</taxon>
        <taxon>Kickxellales</taxon>
        <taxon>Kickxellaceae</taxon>
        <taxon>Coemansia</taxon>
    </lineage>
</organism>
<dbReference type="PANTHER" id="PTHR34825:SF1">
    <property type="entry name" value="AAA-ATPASE-LIKE DOMAIN-CONTAINING PROTEIN"/>
    <property type="match status" value="1"/>
</dbReference>
<sequence>MVTATKGHIHYLQNLLAGGKDMDVGAYNWGTIMEKVHRYRYDIDDIINSFEFLEGLKETKAIRLARISTLLPELMEVFFRLFGRRSVLLVDDYDAPLVEVHCGIADVTLRNRITNTYTNFLSECLKGNNYLEKGMLTGVFDIKCASMGSGLNNVQYYLAHTGITDTWETGHPFQRAFGFTGQDVGCLVNHHVDTTWKPCPEDDSSAKMRLKVHLFTGLLHHFNLYQIGNVHCTFCPYAVMEFSQKLGSVRDPKDVHFEGFSSWAESGNLQMINTITADSINNLKHYINDLK</sequence>
<dbReference type="Proteomes" id="UP001143981">
    <property type="component" value="Unassembled WGS sequence"/>
</dbReference>
<evidence type="ECO:0000313" key="3">
    <source>
        <dbReference type="Proteomes" id="UP001143981"/>
    </source>
</evidence>
<dbReference type="Pfam" id="PF09820">
    <property type="entry name" value="AAA-ATPase_like"/>
    <property type="match status" value="1"/>
</dbReference>
<dbReference type="PANTHER" id="PTHR34825">
    <property type="entry name" value="CONSERVED PROTEIN, WITH A WEAK D-GALACTARATE DEHYDRATASE/ALTRONATE HYDROLASE DOMAIN"/>
    <property type="match status" value="1"/>
</dbReference>
<evidence type="ECO:0000313" key="2">
    <source>
        <dbReference type="EMBL" id="KAJ1726461.1"/>
    </source>
</evidence>
<dbReference type="InterPro" id="IPR018631">
    <property type="entry name" value="AAA-ATPase-like_dom"/>
</dbReference>
<feature type="non-terminal residue" evidence="2">
    <location>
        <position position="1"/>
    </location>
</feature>
<comment type="caution">
    <text evidence="2">The sequence shown here is derived from an EMBL/GenBank/DDBJ whole genome shotgun (WGS) entry which is preliminary data.</text>
</comment>
<keyword evidence="3" id="KW-1185">Reference proteome</keyword>
<feature type="domain" description="AAA-ATPase-like" evidence="1">
    <location>
        <begin position="62"/>
        <end position="145"/>
    </location>
</feature>
<name>A0A9W7Y840_9FUNG</name>
<dbReference type="AlphaFoldDB" id="A0A9W7Y840"/>
<dbReference type="EMBL" id="JANBOI010001549">
    <property type="protein sequence ID" value="KAJ1726461.1"/>
    <property type="molecule type" value="Genomic_DNA"/>
</dbReference>
<evidence type="ECO:0000259" key="1">
    <source>
        <dbReference type="Pfam" id="PF09820"/>
    </source>
</evidence>
<dbReference type="OrthoDB" id="5553900at2759"/>
<gene>
    <name evidence="2" type="ORF">LPJ61_005170</name>
</gene>
<protein>
    <recommendedName>
        <fullName evidence="1">AAA-ATPase-like domain-containing protein</fullName>
    </recommendedName>
</protein>
<reference evidence="2" key="1">
    <citation type="submission" date="2022-07" db="EMBL/GenBank/DDBJ databases">
        <title>Phylogenomic reconstructions and comparative analyses of Kickxellomycotina fungi.</title>
        <authorList>
            <person name="Reynolds N.K."/>
            <person name="Stajich J.E."/>
            <person name="Barry K."/>
            <person name="Grigoriev I.V."/>
            <person name="Crous P."/>
            <person name="Smith M.E."/>
        </authorList>
    </citation>
    <scope>NUCLEOTIDE SEQUENCE</scope>
    <source>
        <strain evidence="2">BCRC 34381</strain>
    </source>
</reference>
<accession>A0A9W7Y840</accession>
<proteinExistence type="predicted"/>